<accession>G2YYQ2</accession>
<name>G2YYQ2_BOTF4</name>
<dbReference type="InParanoid" id="G2YYQ2"/>
<dbReference type="EMBL" id="FQ790362">
    <property type="protein sequence ID" value="CCD56750.1"/>
    <property type="molecule type" value="Genomic_DNA"/>
</dbReference>
<proteinExistence type="predicted"/>
<dbReference type="Proteomes" id="UP000008177">
    <property type="component" value="Unplaced contigs"/>
</dbReference>
<evidence type="ECO:0000313" key="2">
    <source>
        <dbReference type="Proteomes" id="UP000008177"/>
    </source>
</evidence>
<gene>
    <name evidence="1" type="ORF">BofuT4_uP140120.1</name>
</gene>
<dbReference type="AlphaFoldDB" id="G2YYQ2"/>
<reference evidence="2" key="1">
    <citation type="journal article" date="2011" name="PLoS Genet.">
        <title>Genomic analysis of the necrotrophic fungal pathogens Sclerotinia sclerotiorum and Botrytis cinerea.</title>
        <authorList>
            <person name="Amselem J."/>
            <person name="Cuomo C.A."/>
            <person name="van Kan J.A."/>
            <person name="Viaud M."/>
            <person name="Benito E.P."/>
            <person name="Couloux A."/>
            <person name="Coutinho P.M."/>
            <person name="de Vries R.P."/>
            <person name="Dyer P.S."/>
            <person name="Fillinger S."/>
            <person name="Fournier E."/>
            <person name="Gout L."/>
            <person name="Hahn M."/>
            <person name="Kohn L."/>
            <person name="Lapalu N."/>
            <person name="Plummer K.M."/>
            <person name="Pradier J.M."/>
            <person name="Quevillon E."/>
            <person name="Sharon A."/>
            <person name="Simon A."/>
            <person name="ten Have A."/>
            <person name="Tudzynski B."/>
            <person name="Tudzynski P."/>
            <person name="Wincker P."/>
            <person name="Andrew M."/>
            <person name="Anthouard V."/>
            <person name="Beever R.E."/>
            <person name="Beffa R."/>
            <person name="Benoit I."/>
            <person name="Bouzid O."/>
            <person name="Brault B."/>
            <person name="Chen Z."/>
            <person name="Choquer M."/>
            <person name="Collemare J."/>
            <person name="Cotton P."/>
            <person name="Danchin E.G."/>
            <person name="Da Silva C."/>
            <person name="Gautier A."/>
            <person name="Giraud C."/>
            <person name="Giraud T."/>
            <person name="Gonzalez C."/>
            <person name="Grossetete S."/>
            <person name="Guldener U."/>
            <person name="Henrissat B."/>
            <person name="Howlett B.J."/>
            <person name="Kodira C."/>
            <person name="Kretschmer M."/>
            <person name="Lappartient A."/>
            <person name="Leroch M."/>
            <person name="Levis C."/>
            <person name="Mauceli E."/>
            <person name="Neuveglise C."/>
            <person name="Oeser B."/>
            <person name="Pearson M."/>
            <person name="Poulain J."/>
            <person name="Poussereau N."/>
            <person name="Quesneville H."/>
            <person name="Rascle C."/>
            <person name="Schumacher J."/>
            <person name="Segurens B."/>
            <person name="Sexton A."/>
            <person name="Silva E."/>
            <person name="Sirven C."/>
            <person name="Soanes D.M."/>
            <person name="Talbot N.J."/>
            <person name="Templeton M."/>
            <person name="Yandava C."/>
            <person name="Yarden O."/>
            <person name="Zeng Q."/>
            <person name="Rollins J.A."/>
            <person name="Lebrun M.H."/>
            <person name="Dickman M."/>
        </authorList>
    </citation>
    <scope>NUCLEOTIDE SEQUENCE [LARGE SCALE GENOMIC DNA]</scope>
    <source>
        <strain evidence="2">T4</strain>
    </source>
</reference>
<protein>
    <submittedName>
        <fullName evidence="1">Uncharacterized protein</fullName>
    </submittedName>
</protein>
<organism evidence="1 2">
    <name type="scientific">Botryotinia fuckeliana (strain T4)</name>
    <name type="common">Noble rot fungus</name>
    <name type="synonym">Botrytis cinerea</name>
    <dbReference type="NCBI Taxonomy" id="999810"/>
    <lineage>
        <taxon>Eukaryota</taxon>
        <taxon>Fungi</taxon>
        <taxon>Dikarya</taxon>
        <taxon>Ascomycota</taxon>
        <taxon>Pezizomycotina</taxon>
        <taxon>Leotiomycetes</taxon>
        <taxon>Helotiales</taxon>
        <taxon>Sclerotiniaceae</taxon>
        <taxon>Botrytis</taxon>
    </lineage>
</organism>
<dbReference type="HOGENOM" id="CLU_3260472_0_0_1"/>
<sequence>MVDDLNHTPRLLGCFLKQLRDVAYDIFTDPVSVYPGVPSEVI</sequence>
<evidence type="ECO:0000313" key="1">
    <source>
        <dbReference type="EMBL" id="CCD56750.1"/>
    </source>
</evidence>